<evidence type="ECO:0008006" key="4">
    <source>
        <dbReference type="Google" id="ProtNLM"/>
    </source>
</evidence>
<feature type="region of interest" description="Disordered" evidence="1">
    <location>
        <begin position="1"/>
        <end position="32"/>
    </location>
</feature>
<evidence type="ECO:0000256" key="1">
    <source>
        <dbReference type="SAM" id="MobiDB-lite"/>
    </source>
</evidence>
<dbReference type="Proteomes" id="UP000317429">
    <property type="component" value="Chromosome"/>
</dbReference>
<dbReference type="KEGG" id="pnd:Pla175_20730"/>
<protein>
    <recommendedName>
        <fullName evidence="4">Heparinase II/III-like protein</fullName>
    </recommendedName>
</protein>
<accession>A0A518DB66</accession>
<name>A0A518DB66_9BACT</name>
<keyword evidence="3" id="KW-1185">Reference proteome</keyword>
<evidence type="ECO:0000313" key="3">
    <source>
        <dbReference type="Proteomes" id="UP000317429"/>
    </source>
</evidence>
<dbReference type="RefSeq" id="WP_145283875.1">
    <property type="nucleotide sequence ID" value="NZ_CP036291.1"/>
</dbReference>
<reference evidence="2 3" key="1">
    <citation type="submission" date="2019-02" db="EMBL/GenBank/DDBJ databases">
        <title>Deep-cultivation of Planctomycetes and their phenomic and genomic characterization uncovers novel biology.</title>
        <authorList>
            <person name="Wiegand S."/>
            <person name="Jogler M."/>
            <person name="Boedeker C."/>
            <person name="Pinto D."/>
            <person name="Vollmers J."/>
            <person name="Rivas-Marin E."/>
            <person name="Kohn T."/>
            <person name="Peeters S.H."/>
            <person name="Heuer A."/>
            <person name="Rast P."/>
            <person name="Oberbeckmann S."/>
            <person name="Bunk B."/>
            <person name="Jeske O."/>
            <person name="Meyerdierks A."/>
            <person name="Storesund J.E."/>
            <person name="Kallscheuer N."/>
            <person name="Luecker S."/>
            <person name="Lage O.M."/>
            <person name="Pohl T."/>
            <person name="Merkel B.J."/>
            <person name="Hornburger P."/>
            <person name="Mueller R.-W."/>
            <person name="Bruemmer F."/>
            <person name="Labrenz M."/>
            <person name="Spormann A.M."/>
            <person name="Op den Camp H."/>
            <person name="Overmann J."/>
            <person name="Amann R."/>
            <person name="Jetten M.S.M."/>
            <person name="Mascher T."/>
            <person name="Medema M.H."/>
            <person name="Devos D.P."/>
            <person name="Kaster A.-K."/>
            <person name="Ovreas L."/>
            <person name="Rohde M."/>
            <person name="Galperin M.Y."/>
            <person name="Jogler C."/>
        </authorList>
    </citation>
    <scope>NUCLEOTIDE SEQUENCE [LARGE SCALE GENOMIC DNA]</scope>
    <source>
        <strain evidence="2 3">Pla175</strain>
    </source>
</reference>
<dbReference type="EMBL" id="CP036291">
    <property type="protein sequence ID" value="QDU88692.1"/>
    <property type="molecule type" value="Genomic_DNA"/>
</dbReference>
<evidence type="ECO:0000313" key="2">
    <source>
        <dbReference type="EMBL" id="QDU88692.1"/>
    </source>
</evidence>
<dbReference type="OrthoDB" id="277106at2"/>
<gene>
    <name evidence="2" type="ORF">Pla175_20730</name>
</gene>
<organism evidence="2 3">
    <name type="scientific">Pirellulimonas nuda</name>
    <dbReference type="NCBI Taxonomy" id="2528009"/>
    <lineage>
        <taxon>Bacteria</taxon>
        <taxon>Pseudomonadati</taxon>
        <taxon>Planctomycetota</taxon>
        <taxon>Planctomycetia</taxon>
        <taxon>Pirellulales</taxon>
        <taxon>Lacipirellulaceae</taxon>
        <taxon>Pirellulimonas</taxon>
    </lineage>
</organism>
<dbReference type="AlphaFoldDB" id="A0A518DB66"/>
<proteinExistence type="predicted"/>
<sequence>MNSRKPPLAQLDPELNGKTNNGRSPELSDTESIAAPLRSKAPKTLLAAWGADPTGKGWKAWRVLLAKRAEKFAASEPILWGLPAEYSACQKHIQSVARVCEQGKEKKLTTLAAKWREASTARGAGVELALEALAWTRLLPAAAGVLALKDWQLLVEELLAIAQAAQRVRLPEDARGGAIVAQHLLAGELPLTLAAVLPEVEACWSLRKDAHSTLTEGVLAVCDGEGLPIAAVAAYMPAIAACWTRCRALGELIGKPVWSADAQLQYEWLVRQTLRLTRPGGVTLLADTHADARPVIEAALRLDGDASDWTAARQRFGFRAPKRVGPAAAPEPSVNSEWSGIAVLAGGWRDDAPLAAVRYHGAELAIDLSVGKRPIFTGHWPVSVFASGEPVRLASEWEEQCWYTDEASDYLEIAADLSDGSRLERQVFMTRRDRVGFVAEVIIARDSQPVERRIETRLPMAEGVAFRGQDETREGLLMRGKRAMAGVLPLSLPEWRIDPSQGELEADDGSLALLVRRTGRNLHSMLWFDFDPKRFARQRTWRQLTVAQKLETVPRDVAVGYRVQSGIEQWLVYRSLDAPHNRTVLGQNFIVESTAGRFLPSGEMKEYFEIEGEWE</sequence>